<dbReference type="AlphaFoldDB" id="A0A7Y6I2J6"/>
<accession>A0A7Y6I2J6</accession>
<dbReference type="RefSeq" id="WP_175587811.1">
    <property type="nucleotide sequence ID" value="NZ_JABWGN010000001.1"/>
</dbReference>
<protein>
    <submittedName>
        <fullName evidence="2">GNAT family N-acetyltransferase</fullName>
    </submittedName>
</protein>
<keyword evidence="2" id="KW-0808">Transferase</keyword>
<dbReference type="Proteomes" id="UP000586042">
    <property type="component" value="Unassembled WGS sequence"/>
</dbReference>
<evidence type="ECO:0000259" key="1">
    <source>
        <dbReference type="Pfam" id="PF13302"/>
    </source>
</evidence>
<dbReference type="Gene3D" id="3.40.630.30">
    <property type="match status" value="1"/>
</dbReference>
<proteinExistence type="predicted"/>
<keyword evidence="3" id="KW-1185">Reference proteome</keyword>
<organism evidence="2 3">
    <name type="scientific">Nonomuraea montanisoli</name>
    <dbReference type="NCBI Taxonomy" id="2741721"/>
    <lineage>
        <taxon>Bacteria</taxon>
        <taxon>Bacillati</taxon>
        <taxon>Actinomycetota</taxon>
        <taxon>Actinomycetes</taxon>
        <taxon>Streptosporangiales</taxon>
        <taxon>Streptosporangiaceae</taxon>
        <taxon>Nonomuraea</taxon>
    </lineage>
</organism>
<dbReference type="GO" id="GO:0016747">
    <property type="term" value="F:acyltransferase activity, transferring groups other than amino-acyl groups"/>
    <property type="evidence" value="ECO:0007669"/>
    <property type="project" value="InterPro"/>
</dbReference>
<dbReference type="InterPro" id="IPR016181">
    <property type="entry name" value="Acyl_CoA_acyltransferase"/>
</dbReference>
<name>A0A7Y6I2J6_9ACTN</name>
<dbReference type="EMBL" id="JABWGN010000001">
    <property type="protein sequence ID" value="NUW30374.1"/>
    <property type="molecule type" value="Genomic_DNA"/>
</dbReference>
<feature type="domain" description="N-acetyltransferase" evidence="1">
    <location>
        <begin position="2"/>
        <end position="139"/>
    </location>
</feature>
<reference evidence="2 3" key="1">
    <citation type="submission" date="2020-06" db="EMBL/GenBank/DDBJ databases">
        <title>Nonomuraea sp. SMC257, a novel actinomycete isolated from soil.</title>
        <authorList>
            <person name="Chanama M."/>
        </authorList>
    </citation>
    <scope>NUCLEOTIDE SEQUENCE [LARGE SCALE GENOMIC DNA]</scope>
    <source>
        <strain evidence="2 3">SMC257</strain>
    </source>
</reference>
<dbReference type="SUPFAM" id="SSF55729">
    <property type="entry name" value="Acyl-CoA N-acyltransferases (Nat)"/>
    <property type="match status" value="1"/>
</dbReference>
<evidence type="ECO:0000313" key="2">
    <source>
        <dbReference type="EMBL" id="NUW30374.1"/>
    </source>
</evidence>
<dbReference type="InterPro" id="IPR000182">
    <property type="entry name" value="GNAT_dom"/>
</dbReference>
<dbReference type="Pfam" id="PF13302">
    <property type="entry name" value="Acetyltransf_3"/>
    <property type="match status" value="1"/>
</dbReference>
<gene>
    <name evidence="2" type="ORF">HTZ77_02880</name>
</gene>
<comment type="caution">
    <text evidence="2">The sequence shown here is derived from an EMBL/GenBank/DDBJ whole genome shotgun (WGS) entry which is preliminary data.</text>
</comment>
<sequence>MLRQVHDDDLPVMLRWRNHPKVRAASFTTHAIGEEEHAHWWAGVRADPSRRVLVYEHGGTACGVVTFSGLSPERPVASWGFYLDLDGLERSGGLISAWFGIERDAIDHAFGPLGLTTLRGEVLAGNRPVRLLHSRFGFEETGGYRRVIDGETVDVVTVEVTRASREERA</sequence>
<evidence type="ECO:0000313" key="3">
    <source>
        <dbReference type="Proteomes" id="UP000586042"/>
    </source>
</evidence>